<sequence length="314" mass="33932">MPPSAASPMTLKRIHREVADLKREDLSSMKLTPSDDNLFLWKGQIPGPEGSVYEGGVFKLDVILASDYPFTAPRVTFKTRIYHMNISDRGDLCIDILKHTWSPALSLFKVLLSISSLLTDPNPRDPLVGTIANQFTTNRSLHDATARRWTDLYARPDPPPPPPPAPPVLLDSSDSSANSTPPAIGTSATLSAKARGKTRASSSRVAANSTYVGSSSSSSTSVQRLVSSSHSDPITIEDSDNEEGSTSKMRIMKGTKRKRADAQTSESEDASSALELSDGTNDGGEGRSRKRRVTSAWTAKKDSEVIVIDSDDED</sequence>
<keyword evidence="2" id="KW-0808">Transferase</keyword>
<dbReference type="SMART" id="SM00212">
    <property type="entry name" value="UBCc"/>
    <property type="match status" value="1"/>
</dbReference>
<comment type="caution">
    <text evidence="8">The sequence shown here is derived from an EMBL/GenBank/DDBJ whole genome shotgun (WGS) entry which is preliminary data.</text>
</comment>
<reference evidence="8 9" key="1">
    <citation type="journal article" date="2020" name="ISME J.">
        <title>Uncovering the hidden diversity of litter-decomposition mechanisms in mushroom-forming fungi.</title>
        <authorList>
            <person name="Floudas D."/>
            <person name="Bentzer J."/>
            <person name="Ahren D."/>
            <person name="Johansson T."/>
            <person name="Persson P."/>
            <person name="Tunlid A."/>
        </authorList>
    </citation>
    <scope>NUCLEOTIDE SEQUENCE [LARGE SCALE GENOMIC DNA]</scope>
    <source>
        <strain evidence="8 9">CBS 406.79</strain>
    </source>
</reference>
<gene>
    <name evidence="8" type="ORF">D9757_003015</name>
</gene>
<dbReference type="Proteomes" id="UP000518752">
    <property type="component" value="Unassembled WGS sequence"/>
</dbReference>
<protein>
    <recommendedName>
        <fullName evidence="1">E2 ubiquitin-conjugating enzyme</fullName>
        <ecNumber evidence="1">2.3.2.23</ecNumber>
    </recommendedName>
</protein>
<keyword evidence="4" id="KW-0833">Ubl conjugation pathway</keyword>
<dbReference type="EMBL" id="JAACJN010000011">
    <property type="protein sequence ID" value="KAF5391243.1"/>
    <property type="molecule type" value="Genomic_DNA"/>
</dbReference>
<keyword evidence="9" id="KW-1185">Reference proteome</keyword>
<evidence type="ECO:0000313" key="8">
    <source>
        <dbReference type="EMBL" id="KAF5391243.1"/>
    </source>
</evidence>
<name>A0A8H5HXI7_9AGAR</name>
<feature type="compositionally biased region" description="Basic residues" evidence="6">
    <location>
        <begin position="250"/>
        <end position="259"/>
    </location>
</feature>
<accession>A0A8H5HXI7</accession>
<keyword evidence="3" id="KW-0547">Nucleotide-binding</keyword>
<feature type="compositionally biased region" description="Pro residues" evidence="6">
    <location>
        <begin position="156"/>
        <end position="167"/>
    </location>
</feature>
<dbReference type="FunFam" id="3.10.110.10:FF:000060">
    <property type="entry name" value="Ubiquitin conjugating enzyme (UbcB)"/>
    <property type="match status" value="1"/>
</dbReference>
<feature type="compositionally biased region" description="Low complexity" evidence="6">
    <location>
        <begin position="209"/>
        <end position="231"/>
    </location>
</feature>
<feature type="region of interest" description="Disordered" evidence="6">
    <location>
        <begin position="151"/>
        <end position="301"/>
    </location>
</feature>
<dbReference type="PANTHER" id="PTHR24068">
    <property type="entry name" value="UBIQUITIN-CONJUGATING ENZYME E2"/>
    <property type="match status" value="1"/>
</dbReference>
<evidence type="ECO:0000256" key="5">
    <source>
        <dbReference type="ARBA" id="ARBA00022840"/>
    </source>
</evidence>
<dbReference type="Pfam" id="PF00179">
    <property type="entry name" value="UQ_con"/>
    <property type="match status" value="1"/>
</dbReference>
<evidence type="ECO:0000256" key="3">
    <source>
        <dbReference type="ARBA" id="ARBA00022741"/>
    </source>
</evidence>
<evidence type="ECO:0000259" key="7">
    <source>
        <dbReference type="PROSITE" id="PS50127"/>
    </source>
</evidence>
<feature type="domain" description="UBC core" evidence="7">
    <location>
        <begin position="9"/>
        <end position="155"/>
    </location>
</feature>
<dbReference type="EC" id="2.3.2.23" evidence="1"/>
<dbReference type="GO" id="GO:0005524">
    <property type="term" value="F:ATP binding"/>
    <property type="evidence" value="ECO:0007669"/>
    <property type="project" value="UniProtKB-KW"/>
</dbReference>
<feature type="compositionally biased region" description="Polar residues" evidence="6">
    <location>
        <begin position="199"/>
        <end position="208"/>
    </location>
</feature>
<proteinExistence type="predicted"/>
<dbReference type="PROSITE" id="PS50127">
    <property type="entry name" value="UBC_2"/>
    <property type="match status" value="1"/>
</dbReference>
<dbReference type="AlphaFoldDB" id="A0A8H5HXI7"/>
<evidence type="ECO:0000256" key="6">
    <source>
        <dbReference type="SAM" id="MobiDB-lite"/>
    </source>
</evidence>
<dbReference type="InterPro" id="IPR000608">
    <property type="entry name" value="UBC"/>
</dbReference>
<dbReference type="Gene3D" id="3.10.110.10">
    <property type="entry name" value="Ubiquitin Conjugating Enzyme"/>
    <property type="match status" value="1"/>
</dbReference>
<evidence type="ECO:0000256" key="4">
    <source>
        <dbReference type="ARBA" id="ARBA00022786"/>
    </source>
</evidence>
<dbReference type="InterPro" id="IPR016135">
    <property type="entry name" value="UBQ-conjugating_enzyme/RWD"/>
</dbReference>
<dbReference type="OrthoDB" id="7851174at2759"/>
<dbReference type="SUPFAM" id="SSF54495">
    <property type="entry name" value="UBC-like"/>
    <property type="match status" value="1"/>
</dbReference>
<evidence type="ECO:0000256" key="1">
    <source>
        <dbReference type="ARBA" id="ARBA00012486"/>
    </source>
</evidence>
<organism evidence="8 9">
    <name type="scientific">Collybiopsis confluens</name>
    <dbReference type="NCBI Taxonomy" id="2823264"/>
    <lineage>
        <taxon>Eukaryota</taxon>
        <taxon>Fungi</taxon>
        <taxon>Dikarya</taxon>
        <taxon>Basidiomycota</taxon>
        <taxon>Agaricomycotina</taxon>
        <taxon>Agaricomycetes</taxon>
        <taxon>Agaricomycetidae</taxon>
        <taxon>Agaricales</taxon>
        <taxon>Marasmiineae</taxon>
        <taxon>Omphalotaceae</taxon>
        <taxon>Collybiopsis</taxon>
    </lineage>
</organism>
<keyword evidence="5" id="KW-0067">ATP-binding</keyword>
<evidence type="ECO:0000313" key="9">
    <source>
        <dbReference type="Proteomes" id="UP000518752"/>
    </source>
</evidence>
<feature type="compositionally biased region" description="Polar residues" evidence="6">
    <location>
        <begin position="172"/>
        <end position="190"/>
    </location>
</feature>
<evidence type="ECO:0000256" key="2">
    <source>
        <dbReference type="ARBA" id="ARBA00022679"/>
    </source>
</evidence>
<dbReference type="GO" id="GO:0061631">
    <property type="term" value="F:ubiquitin conjugating enzyme activity"/>
    <property type="evidence" value="ECO:0007669"/>
    <property type="project" value="UniProtKB-EC"/>
</dbReference>